<feature type="region of interest" description="Disordered" evidence="1">
    <location>
        <begin position="791"/>
        <end position="811"/>
    </location>
</feature>
<dbReference type="EMBL" id="JARKHS020030574">
    <property type="protein sequence ID" value="KAK8761988.1"/>
    <property type="molecule type" value="Genomic_DNA"/>
</dbReference>
<feature type="compositionally biased region" description="Polar residues" evidence="1">
    <location>
        <begin position="794"/>
        <end position="803"/>
    </location>
</feature>
<name>A0AAQ4DHP8_AMBAM</name>
<comment type="caution">
    <text evidence="2">The sequence shown here is derived from an EMBL/GenBank/DDBJ whole genome shotgun (WGS) entry which is preliminary data.</text>
</comment>
<dbReference type="Proteomes" id="UP001321473">
    <property type="component" value="Unassembled WGS sequence"/>
</dbReference>
<dbReference type="AlphaFoldDB" id="A0AAQ4DHP8"/>
<keyword evidence="3" id="KW-1185">Reference proteome</keyword>
<feature type="compositionally biased region" description="Low complexity" evidence="1">
    <location>
        <begin position="407"/>
        <end position="424"/>
    </location>
</feature>
<evidence type="ECO:0000313" key="2">
    <source>
        <dbReference type="EMBL" id="KAK8761988.1"/>
    </source>
</evidence>
<sequence length="820" mass="91597">MGVSSRDRRSQRTVVVMDDPWLDQTAASCPEYFSTDDCGVVGSKGTVKGVGRYLLSTVVYLLTAWRNKTLDCITCPKDIVDRLCIAYPRLSRKNISDHVQFVTSSCAASAAAATSSPPAAADTATAAKSKVNNDSAISFHYRVLNKYMGNRIAEVINAIIVRPERSTRHPYICGGGNDDLLPIEAKNWYVYSHAHLERVIDHVFRTCGSSISSSGSSSCNGDAAIVVTGEYSNEFCSVHVKDDQYVTYNVHTQLQLKRMLRMMTPKWWWGGADEKIVGVYVDYTYANSAYGHRNNYQYVPPATGATTATDINFDSTSKVVYEVIVNGKDRVLITDSSYSNSSRINAAATQQQQQTCSSGARKRRKMKRDILDILLSDDDDTREEDDDDEEEEDDDDDEAESGEEQRIQSSSSGEQQQQQQQHEQSSVWSRVCSALEAVTLSYVLLGDDERPPPELRLLATNGSEVSSHSAAATVVAMLDQHSCVVATADKRTLDCNRDSSSSASPPSAAESFVTVCICTRSFYCDRKRLVSALRTHLFDRIWPNLASLDSVSMTKREFKVVAHLLRYGYDAFAGMVKRLKCVHVPYTIPDCDIEYVNMVLNSVSPHSIYRKRFDKNIVTTYSRRARIVWFNHVASCSPIVLVDYANSGNVYYFYKTSAPYLHTFVTYIIPNAHRDLLRCSSNCTCCPHRELVVDVGHTFLDFFTLVVVHASVIHQRTKSNGSGGTTKRQRIDFVLWEGKGMECNDEFKASFERSICLPMTCPPDQSHTTVILDMNDPGRMLFDRRIRYSVDTRPPSTSTSTNVAPAAANDDDDTRLVDVY</sequence>
<evidence type="ECO:0000256" key="1">
    <source>
        <dbReference type="SAM" id="MobiDB-lite"/>
    </source>
</evidence>
<proteinExistence type="predicted"/>
<feature type="region of interest" description="Disordered" evidence="1">
    <location>
        <begin position="344"/>
        <end position="424"/>
    </location>
</feature>
<reference evidence="2 3" key="1">
    <citation type="journal article" date="2023" name="Arcadia Sci">
        <title>De novo assembly of a long-read Amblyomma americanum tick genome.</title>
        <authorList>
            <person name="Chou S."/>
            <person name="Poskanzer K.E."/>
            <person name="Rollins M."/>
            <person name="Thuy-Boun P.S."/>
        </authorList>
    </citation>
    <scope>NUCLEOTIDE SEQUENCE [LARGE SCALE GENOMIC DNA]</scope>
    <source>
        <strain evidence="2">F_SG_1</strain>
        <tissue evidence="2">Salivary glands</tissue>
    </source>
</reference>
<evidence type="ECO:0000313" key="3">
    <source>
        <dbReference type="Proteomes" id="UP001321473"/>
    </source>
</evidence>
<organism evidence="2 3">
    <name type="scientific">Amblyomma americanum</name>
    <name type="common">Lone star tick</name>
    <dbReference type="NCBI Taxonomy" id="6943"/>
    <lineage>
        <taxon>Eukaryota</taxon>
        <taxon>Metazoa</taxon>
        <taxon>Ecdysozoa</taxon>
        <taxon>Arthropoda</taxon>
        <taxon>Chelicerata</taxon>
        <taxon>Arachnida</taxon>
        <taxon>Acari</taxon>
        <taxon>Parasitiformes</taxon>
        <taxon>Ixodida</taxon>
        <taxon>Ixodoidea</taxon>
        <taxon>Ixodidae</taxon>
        <taxon>Amblyomminae</taxon>
        <taxon>Amblyomma</taxon>
    </lineage>
</organism>
<feature type="compositionally biased region" description="Low complexity" evidence="1">
    <location>
        <begin position="346"/>
        <end position="355"/>
    </location>
</feature>
<accession>A0AAQ4DHP8</accession>
<feature type="compositionally biased region" description="Acidic residues" evidence="1">
    <location>
        <begin position="375"/>
        <end position="402"/>
    </location>
</feature>
<gene>
    <name evidence="2" type="ORF">V5799_026740</name>
</gene>
<protein>
    <submittedName>
        <fullName evidence="2">Uncharacterized protein</fullName>
    </submittedName>
</protein>